<dbReference type="Gene3D" id="3.40.50.12780">
    <property type="entry name" value="N-terminal domain of ligase-like"/>
    <property type="match status" value="1"/>
</dbReference>
<dbReference type="PANTHER" id="PTHR45527">
    <property type="entry name" value="NONRIBOSOMAL PEPTIDE SYNTHETASE"/>
    <property type="match status" value="1"/>
</dbReference>
<protein>
    <submittedName>
        <fullName evidence="4">AMP-binding protein</fullName>
    </submittedName>
</protein>
<sequence>MHEFLLERGRSNPGGPAVVEFSQGGEPVVTSYRQLEDRMGEYAAVLDGLGLDVGDRVVLETDTSGPAIALFLACSSLGLVFVPVSPEVPDARLASIVESARPALHLQADAGTRTGLPEGVGTGRFGPGGLGIERPPAPRVRRRRAVQSTDTAYMIFTSGTTGRPKGVVMSHRGVIAFYRSLLAAAAVAPDSRVATTSPFQFDFSLLDIGLAFGSGAAVVPVPRAVLTWPRRFLRFLEESGATHVDGVPSVWRPVLAHEAETLGRLTGLRGILYSGEVFPPAELRRLQELQPRLRIVNCFGSTESIACSFTDVPNPLPASVEELPIACAGSGAEIVLVDEDGGIVTEPGRAGEIHLYSPALFTGYWDAPRATRAALVPDPVTPQSGQVVFRSGDLGSWDENGRLFYRGRSDSLVKIRGNRVELGEVERRLLEHPAVRASAVLALPQGRTGRELALHAFVVPHSAGDFEERALRSFLKEALPEYMVPHQVTVLGSLPVTTNGKTDRAALGRTVAGARPQAA</sequence>
<dbReference type="PANTHER" id="PTHR45527:SF1">
    <property type="entry name" value="FATTY ACID SYNTHASE"/>
    <property type="match status" value="1"/>
</dbReference>
<comment type="caution">
    <text evidence="4">The sequence shown here is derived from an EMBL/GenBank/DDBJ whole genome shotgun (WGS) entry which is preliminary data.</text>
</comment>
<dbReference type="Proteomes" id="UP001595855">
    <property type="component" value="Unassembled WGS sequence"/>
</dbReference>
<keyword evidence="5" id="KW-1185">Reference proteome</keyword>
<dbReference type="InterPro" id="IPR020845">
    <property type="entry name" value="AMP-binding_CS"/>
</dbReference>
<feature type="compositionally biased region" description="Gly residues" evidence="1">
    <location>
        <begin position="118"/>
        <end position="131"/>
    </location>
</feature>
<reference evidence="5" key="1">
    <citation type="journal article" date="2019" name="Int. J. Syst. Evol. Microbiol.">
        <title>The Global Catalogue of Microorganisms (GCM) 10K type strain sequencing project: providing services to taxonomists for standard genome sequencing and annotation.</title>
        <authorList>
            <consortium name="The Broad Institute Genomics Platform"/>
            <consortium name="The Broad Institute Genome Sequencing Center for Infectious Disease"/>
            <person name="Wu L."/>
            <person name="Ma J."/>
        </authorList>
    </citation>
    <scope>NUCLEOTIDE SEQUENCE [LARGE SCALE GENOMIC DNA]</scope>
    <source>
        <strain evidence="5">CGMCC 4.1542</strain>
    </source>
</reference>
<accession>A0ABV9X6N5</accession>
<evidence type="ECO:0000259" key="2">
    <source>
        <dbReference type="Pfam" id="PF00501"/>
    </source>
</evidence>
<dbReference type="PROSITE" id="PS00455">
    <property type="entry name" value="AMP_BINDING"/>
    <property type="match status" value="1"/>
</dbReference>
<evidence type="ECO:0000259" key="3">
    <source>
        <dbReference type="Pfam" id="PF13193"/>
    </source>
</evidence>
<dbReference type="RefSeq" id="WP_328661864.1">
    <property type="nucleotide sequence ID" value="NZ_BAAATN010000039.1"/>
</dbReference>
<dbReference type="SUPFAM" id="SSF56801">
    <property type="entry name" value="Acetyl-CoA synthetase-like"/>
    <property type="match status" value="1"/>
</dbReference>
<dbReference type="InterPro" id="IPR042099">
    <property type="entry name" value="ANL_N_sf"/>
</dbReference>
<evidence type="ECO:0000256" key="1">
    <source>
        <dbReference type="SAM" id="MobiDB-lite"/>
    </source>
</evidence>
<name>A0ABV9X6N5_9ACTN</name>
<feature type="region of interest" description="Disordered" evidence="1">
    <location>
        <begin position="112"/>
        <end position="138"/>
    </location>
</feature>
<dbReference type="Pfam" id="PF13193">
    <property type="entry name" value="AMP-binding_C"/>
    <property type="match status" value="1"/>
</dbReference>
<organism evidence="4 5">
    <name type="scientific">Streptomyces lienomycini</name>
    <dbReference type="NCBI Taxonomy" id="284035"/>
    <lineage>
        <taxon>Bacteria</taxon>
        <taxon>Bacillati</taxon>
        <taxon>Actinomycetota</taxon>
        <taxon>Actinomycetes</taxon>
        <taxon>Kitasatosporales</taxon>
        <taxon>Streptomycetaceae</taxon>
        <taxon>Streptomyces</taxon>
    </lineage>
</organism>
<dbReference type="Gene3D" id="3.30.300.30">
    <property type="match status" value="1"/>
</dbReference>
<dbReference type="Pfam" id="PF00501">
    <property type="entry name" value="AMP-binding"/>
    <property type="match status" value="1"/>
</dbReference>
<dbReference type="InterPro" id="IPR000873">
    <property type="entry name" value="AMP-dep_synth/lig_dom"/>
</dbReference>
<feature type="domain" description="AMP-dependent synthetase/ligase" evidence="2">
    <location>
        <begin position="9"/>
        <end position="365"/>
    </location>
</feature>
<dbReference type="InterPro" id="IPR025110">
    <property type="entry name" value="AMP-bd_C"/>
</dbReference>
<evidence type="ECO:0000313" key="4">
    <source>
        <dbReference type="EMBL" id="MFC5020418.1"/>
    </source>
</evidence>
<feature type="domain" description="AMP-binding enzyme C-terminal" evidence="3">
    <location>
        <begin position="424"/>
        <end position="501"/>
    </location>
</feature>
<evidence type="ECO:0000313" key="5">
    <source>
        <dbReference type="Proteomes" id="UP001595855"/>
    </source>
</evidence>
<gene>
    <name evidence="4" type="ORF">ACFPRC_37005</name>
</gene>
<dbReference type="EMBL" id="JBHSJO010000003">
    <property type="protein sequence ID" value="MFC5020418.1"/>
    <property type="molecule type" value="Genomic_DNA"/>
</dbReference>
<dbReference type="InterPro" id="IPR045851">
    <property type="entry name" value="AMP-bd_C_sf"/>
</dbReference>
<proteinExistence type="predicted"/>